<organism evidence="1">
    <name type="scientific">Eutreptiella gymnastica</name>
    <dbReference type="NCBI Taxonomy" id="73025"/>
    <lineage>
        <taxon>Eukaryota</taxon>
        <taxon>Discoba</taxon>
        <taxon>Euglenozoa</taxon>
        <taxon>Euglenida</taxon>
        <taxon>Spirocuta</taxon>
        <taxon>Euglenophyceae</taxon>
        <taxon>Eutreptiales</taxon>
        <taxon>Eutreptiaceae</taxon>
        <taxon>Eutreptiella</taxon>
    </lineage>
</organism>
<dbReference type="EMBL" id="HBJA01093806">
    <property type="protein sequence ID" value="CAE0821387.1"/>
    <property type="molecule type" value="Transcribed_RNA"/>
</dbReference>
<reference evidence="1" key="1">
    <citation type="submission" date="2021-01" db="EMBL/GenBank/DDBJ databases">
        <authorList>
            <person name="Corre E."/>
            <person name="Pelletier E."/>
            <person name="Niang G."/>
            <person name="Scheremetjew M."/>
            <person name="Finn R."/>
            <person name="Kale V."/>
            <person name="Holt S."/>
            <person name="Cochrane G."/>
            <person name="Meng A."/>
            <person name="Brown T."/>
            <person name="Cohen L."/>
        </authorList>
    </citation>
    <scope>NUCLEOTIDE SEQUENCE</scope>
    <source>
        <strain evidence="1">CCMP1594</strain>
    </source>
</reference>
<proteinExistence type="predicted"/>
<accession>A0A7S4LD23</accession>
<evidence type="ECO:0000313" key="1">
    <source>
        <dbReference type="EMBL" id="CAE0821387.1"/>
    </source>
</evidence>
<sequence length="103" mass="11099">MHVIWVAGVLPDPPPLTPLYHPWYQDMAKDPWQVTAKKNSLVQELQMGRCAFGSIDLAFLNVLTTLHQNTVEPFSNGLAVFAGGLAATGATRSLSTYSPSGVS</sequence>
<dbReference type="AlphaFoldDB" id="A0A7S4LD23"/>
<protein>
    <submittedName>
        <fullName evidence="1">Uncharacterized protein</fullName>
    </submittedName>
</protein>
<name>A0A7S4LD23_9EUGL</name>
<gene>
    <name evidence="1" type="ORF">EGYM00163_LOCUS32561</name>
</gene>